<keyword evidence="3" id="KW-1185">Reference proteome</keyword>
<evidence type="ECO:0000313" key="2">
    <source>
        <dbReference type="EMBL" id="SFT73886.1"/>
    </source>
</evidence>
<feature type="compositionally biased region" description="Low complexity" evidence="1">
    <location>
        <begin position="321"/>
        <end position="339"/>
    </location>
</feature>
<sequence length="394" mass="41554">MGVDRKEFEGTRMRRRNIALTASAGVAAGALGLTSMTLPAGAQSPQLPQVSADELVASVMESDPPALAGRITVHNELGLPALPGAGEAGELLSGGDKSMRVWYDGQQRQRISMSNGSDETTVVDDGNTVWKWDSAERTVVKYSHGDSSRGESGTERPDAGTPADPSELTQPSEIAQRLVGKLRETSTVQVDGTASVAGRNAYELVLTPKPNERTKLREVRIAVGAENRIPLRVEVNTNGSSDPALRAGFSELSTGEQDAELFQFTPPENAKVRTPEKPEERSSVPSREEDPDSGDGNRLRTEGTGWDTVVLSRLPENAMRSSAGDGEQSGAGAAESGETGVRAMAERMGSPVSGSWGHGWVINTSVGSAILTSDGRVVAGAVPQQVLIEALRDA</sequence>
<dbReference type="SUPFAM" id="SSF89392">
    <property type="entry name" value="Prokaryotic lipoproteins and lipoprotein localization factors"/>
    <property type="match status" value="1"/>
</dbReference>
<dbReference type="AlphaFoldDB" id="A0A1I7AG28"/>
<feature type="compositionally biased region" description="Basic and acidic residues" evidence="1">
    <location>
        <begin position="270"/>
        <end position="288"/>
    </location>
</feature>
<proteinExistence type="predicted"/>
<evidence type="ECO:0000256" key="1">
    <source>
        <dbReference type="SAM" id="MobiDB-lite"/>
    </source>
</evidence>
<feature type="compositionally biased region" description="Basic and acidic residues" evidence="1">
    <location>
        <begin position="141"/>
        <end position="158"/>
    </location>
</feature>
<dbReference type="PANTHER" id="PTHR37507">
    <property type="entry name" value="SPORULATION PROTEIN YDCC"/>
    <property type="match status" value="1"/>
</dbReference>
<dbReference type="STRING" id="995060.SAMN04487904_10714"/>
<accession>A0A1I7AG28</accession>
<reference evidence="3" key="1">
    <citation type="submission" date="2016-10" db="EMBL/GenBank/DDBJ databases">
        <authorList>
            <person name="Varghese N."/>
            <person name="Submissions S."/>
        </authorList>
    </citation>
    <scope>NUCLEOTIDE SEQUENCE [LARGE SCALE GENOMIC DNA]</scope>
    <source>
        <strain evidence="3">DSM 45501</strain>
    </source>
</reference>
<feature type="region of interest" description="Disordered" evidence="1">
    <location>
        <begin position="141"/>
        <end position="171"/>
    </location>
</feature>
<dbReference type="Gene3D" id="2.50.20.10">
    <property type="entry name" value="Lipoprotein localisation LolA/LolB/LppX"/>
    <property type="match status" value="1"/>
</dbReference>
<gene>
    <name evidence="2" type="ORF">SAMN04487904_10714</name>
</gene>
<evidence type="ECO:0000313" key="3">
    <source>
        <dbReference type="Proteomes" id="UP000199165"/>
    </source>
</evidence>
<name>A0A1I7AG28_9ACTN</name>
<dbReference type="EMBL" id="FPAT01000007">
    <property type="protein sequence ID" value="SFT73886.1"/>
    <property type="molecule type" value="Genomic_DNA"/>
</dbReference>
<dbReference type="Proteomes" id="UP000199165">
    <property type="component" value="Unassembled WGS sequence"/>
</dbReference>
<protein>
    <submittedName>
        <fullName evidence="2">Outer membrane lipoprotein-sorting protein</fullName>
    </submittedName>
</protein>
<dbReference type="InterPro" id="IPR052944">
    <property type="entry name" value="Sporulation_related"/>
</dbReference>
<feature type="region of interest" description="Disordered" evidence="1">
    <location>
        <begin position="260"/>
        <end position="339"/>
    </location>
</feature>
<keyword evidence="2" id="KW-0449">Lipoprotein</keyword>
<dbReference type="PANTHER" id="PTHR37507:SF2">
    <property type="entry name" value="SPORULATION PROTEIN YDCC"/>
    <property type="match status" value="1"/>
</dbReference>
<dbReference type="InterPro" id="IPR029046">
    <property type="entry name" value="LolA/LolB/LppX"/>
</dbReference>
<organism evidence="2 3">
    <name type="scientific">Actinopolyspora righensis</name>
    <dbReference type="NCBI Taxonomy" id="995060"/>
    <lineage>
        <taxon>Bacteria</taxon>
        <taxon>Bacillati</taxon>
        <taxon>Actinomycetota</taxon>
        <taxon>Actinomycetes</taxon>
        <taxon>Actinopolysporales</taxon>
        <taxon>Actinopolysporaceae</taxon>
        <taxon>Actinopolyspora</taxon>
        <taxon>Actinopolyspora alba group</taxon>
    </lineage>
</organism>